<feature type="domain" description="ABC-2 type transporter transmembrane" evidence="7">
    <location>
        <begin position="20"/>
        <end position="366"/>
    </location>
</feature>
<evidence type="ECO:0000313" key="8">
    <source>
        <dbReference type="EMBL" id="MBO1107963.1"/>
    </source>
</evidence>
<dbReference type="Pfam" id="PF12698">
    <property type="entry name" value="ABC2_membrane_3"/>
    <property type="match status" value="1"/>
</dbReference>
<reference evidence="8" key="1">
    <citation type="submission" date="2021-03" db="EMBL/GenBank/DDBJ databases">
        <title>Plesiomonas shigelloides zfcc0051, isolated from zebrafish feces.</title>
        <authorList>
            <person name="Vanderhoek Z."/>
            <person name="Gaulke C."/>
        </authorList>
    </citation>
    <scope>NUCLEOTIDE SEQUENCE</scope>
    <source>
        <strain evidence="8">Zfcc0051</strain>
    </source>
</reference>
<feature type="transmembrane region" description="Helical" evidence="6">
    <location>
        <begin position="184"/>
        <end position="211"/>
    </location>
</feature>
<feature type="transmembrane region" description="Helical" evidence="6">
    <location>
        <begin position="267"/>
        <end position="290"/>
    </location>
</feature>
<keyword evidence="3 6" id="KW-0812">Transmembrane</keyword>
<dbReference type="PANTHER" id="PTHR30294:SF47">
    <property type="entry name" value="INNER MEMBRANE TRANSPORT PERMEASE YHHJ"/>
    <property type="match status" value="1"/>
</dbReference>
<dbReference type="AlphaFoldDB" id="A0A8I1W5Q7"/>
<sequence length="388" mass="43286">MKPGIWLTAQREWQRIRQDRWVFALTVWLPPLFFVLIWGIFHVGIPQDLPIAVLDQDHSPLSRDLTRRLDAAPSLQVAYQADDLAQGMHLVRSGKAYALVVLPYRLDTDVKLHLSPSVMGYYNSQYVLIGKVINTALQTTIVTKATELNAQIHVARGENPYQAIGQALPLRNQLTPLYNIGLNYVPFLVTAVVPALWQIFLITVVIAALGLELRDSNGRAWLQSANGCLGAALAGKMLPYGLWFALHGALFLWGMDVLLGWRIAGSIPLLLLAQWLTIGAYVAMGTLLYCTSFHYGRAASAGAAYTAPAFAFMGITFPLADMPGFARFWSDIIPISHYMQVQIQQMNYAASWRISWQAMLPLLAFWLMIPPALWLLRVKLRKTGGMPV</sequence>
<keyword evidence="5 6" id="KW-0472">Membrane</keyword>
<evidence type="ECO:0000256" key="3">
    <source>
        <dbReference type="ARBA" id="ARBA00022692"/>
    </source>
</evidence>
<comment type="subcellular location">
    <subcellularLocation>
        <location evidence="1">Cell membrane</location>
        <topology evidence="1">Multi-pass membrane protein</topology>
    </subcellularLocation>
</comment>
<evidence type="ECO:0000256" key="6">
    <source>
        <dbReference type="SAM" id="Phobius"/>
    </source>
</evidence>
<keyword evidence="4 6" id="KW-1133">Transmembrane helix</keyword>
<evidence type="ECO:0000256" key="4">
    <source>
        <dbReference type="ARBA" id="ARBA00022989"/>
    </source>
</evidence>
<comment type="caution">
    <text evidence="8">The sequence shown here is derived from an EMBL/GenBank/DDBJ whole genome shotgun (WGS) entry which is preliminary data.</text>
</comment>
<dbReference type="GO" id="GO:0005886">
    <property type="term" value="C:plasma membrane"/>
    <property type="evidence" value="ECO:0007669"/>
    <property type="project" value="UniProtKB-SubCell"/>
</dbReference>
<name>A0A8I1W5Q7_PLESH</name>
<accession>A0A8I1W5Q7</accession>
<evidence type="ECO:0000259" key="7">
    <source>
        <dbReference type="Pfam" id="PF12698"/>
    </source>
</evidence>
<evidence type="ECO:0000256" key="2">
    <source>
        <dbReference type="ARBA" id="ARBA00022475"/>
    </source>
</evidence>
<feature type="transmembrane region" description="Helical" evidence="6">
    <location>
        <begin position="302"/>
        <end position="320"/>
    </location>
</feature>
<organism evidence="8 9">
    <name type="scientific">Plesiomonas shigelloides</name>
    <name type="common">Aeromonas shigelloides</name>
    <dbReference type="NCBI Taxonomy" id="703"/>
    <lineage>
        <taxon>Bacteria</taxon>
        <taxon>Pseudomonadati</taxon>
        <taxon>Pseudomonadota</taxon>
        <taxon>Gammaproteobacteria</taxon>
        <taxon>Enterobacterales</taxon>
        <taxon>Enterobacteriaceae</taxon>
        <taxon>Plesiomonas</taxon>
    </lineage>
</organism>
<feature type="transmembrane region" description="Helical" evidence="6">
    <location>
        <begin position="240"/>
        <end position="261"/>
    </location>
</feature>
<evidence type="ECO:0000256" key="5">
    <source>
        <dbReference type="ARBA" id="ARBA00023136"/>
    </source>
</evidence>
<dbReference type="InterPro" id="IPR013525">
    <property type="entry name" value="ABC2_TM"/>
</dbReference>
<proteinExistence type="predicted"/>
<evidence type="ECO:0000313" key="9">
    <source>
        <dbReference type="Proteomes" id="UP000664658"/>
    </source>
</evidence>
<gene>
    <name evidence="8" type="ORF">J2R62_06975</name>
</gene>
<dbReference type="Proteomes" id="UP000664658">
    <property type="component" value="Unassembled WGS sequence"/>
</dbReference>
<protein>
    <submittedName>
        <fullName evidence="8">ABC transporter permease</fullName>
    </submittedName>
</protein>
<evidence type="ECO:0000256" key="1">
    <source>
        <dbReference type="ARBA" id="ARBA00004651"/>
    </source>
</evidence>
<feature type="transmembrane region" description="Helical" evidence="6">
    <location>
        <begin position="21"/>
        <end position="41"/>
    </location>
</feature>
<feature type="transmembrane region" description="Helical" evidence="6">
    <location>
        <begin position="354"/>
        <end position="376"/>
    </location>
</feature>
<dbReference type="PANTHER" id="PTHR30294">
    <property type="entry name" value="MEMBRANE COMPONENT OF ABC TRANSPORTER YHHJ-RELATED"/>
    <property type="match status" value="1"/>
</dbReference>
<dbReference type="EMBL" id="JAFNAA010000006">
    <property type="protein sequence ID" value="MBO1107963.1"/>
    <property type="molecule type" value="Genomic_DNA"/>
</dbReference>
<dbReference type="GO" id="GO:0140359">
    <property type="term" value="F:ABC-type transporter activity"/>
    <property type="evidence" value="ECO:0007669"/>
    <property type="project" value="InterPro"/>
</dbReference>
<dbReference type="InterPro" id="IPR051449">
    <property type="entry name" value="ABC-2_transporter_component"/>
</dbReference>
<dbReference type="Gene3D" id="3.40.1710.10">
    <property type="entry name" value="abc type-2 transporter like domain"/>
    <property type="match status" value="1"/>
</dbReference>
<dbReference type="RefSeq" id="WP_207541906.1">
    <property type="nucleotide sequence ID" value="NZ_JAFNAA010000006.1"/>
</dbReference>
<keyword evidence="2" id="KW-1003">Cell membrane</keyword>